<dbReference type="AlphaFoldDB" id="A0A803LRC1"/>
<dbReference type="GO" id="GO:0030267">
    <property type="term" value="F:glyoxylate reductase (NADPH) activity"/>
    <property type="evidence" value="ECO:0007669"/>
    <property type="project" value="TreeGrafter"/>
</dbReference>
<dbReference type="Pfam" id="PF00389">
    <property type="entry name" value="2-Hacid_dh"/>
    <property type="match status" value="1"/>
</dbReference>
<dbReference type="GO" id="GO:0005829">
    <property type="term" value="C:cytosol"/>
    <property type="evidence" value="ECO:0007669"/>
    <property type="project" value="TreeGrafter"/>
</dbReference>
<dbReference type="SUPFAM" id="SSF52283">
    <property type="entry name" value="Formate/glycerate dehydrogenase catalytic domain-like"/>
    <property type="match status" value="1"/>
</dbReference>
<dbReference type="Gene3D" id="3.40.50.720">
    <property type="entry name" value="NAD(P)-binding Rossmann-like Domain"/>
    <property type="match status" value="1"/>
</dbReference>
<evidence type="ECO:0000313" key="3">
    <source>
        <dbReference type="EnsemblPlants" id="AUR62017500-RA:cds"/>
    </source>
</evidence>
<sequence length="148" mass="16372">MSDTIISHSHIQQVKEKPLLIIHRIPSYTCFFHHRLAPNFFLLEPLDAIGADSSAIQSYLRTNGSGARALVCVWASLLRKDILDCLPSLELVVVACAGYNHIDLSECRRRGILVANVGNVFSEDVADYTVGMLLDVLPCKLQPTPTLQ</sequence>
<name>A0A803LRC1_CHEQI</name>
<keyword evidence="1" id="KW-0560">Oxidoreductase</keyword>
<dbReference type="PANTHER" id="PTHR10996">
    <property type="entry name" value="2-HYDROXYACID DEHYDROGENASE-RELATED"/>
    <property type="match status" value="1"/>
</dbReference>
<dbReference type="PANTHER" id="PTHR10996:SF268">
    <property type="entry name" value="GLYOXYLATE_HYDROXYPYRUVATE REDUCTASE HPR3"/>
    <property type="match status" value="1"/>
</dbReference>
<protein>
    <recommendedName>
        <fullName evidence="2">D-isomer specific 2-hydroxyacid dehydrogenase catalytic domain-containing protein</fullName>
    </recommendedName>
</protein>
<dbReference type="InterPro" id="IPR050223">
    <property type="entry name" value="D-isomer_2-hydroxyacid_DH"/>
</dbReference>
<evidence type="ECO:0000313" key="4">
    <source>
        <dbReference type="Proteomes" id="UP000596660"/>
    </source>
</evidence>
<evidence type="ECO:0000256" key="1">
    <source>
        <dbReference type="ARBA" id="ARBA00023002"/>
    </source>
</evidence>
<dbReference type="Gramene" id="AUR62017500-RA">
    <property type="protein sequence ID" value="AUR62017500-RA:cds"/>
    <property type="gene ID" value="AUR62017500"/>
</dbReference>
<proteinExistence type="predicted"/>
<dbReference type="GO" id="GO:0051287">
    <property type="term" value="F:NAD binding"/>
    <property type="evidence" value="ECO:0007669"/>
    <property type="project" value="InterPro"/>
</dbReference>
<reference evidence="3" key="1">
    <citation type="journal article" date="2017" name="Nature">
        <title>The genome of Chenopodium quinoa.</title>
        <authorList>
            <person name="Jarvis D.E."/>
            <person name="Ho Y.S."/>
            <person name="Lightfoot D.J."/>
            <person name="Schmoeckel S.M."/>
            <person name="Li B."/>
            <person name="Borm T.J.A."/>
            <person name="Ohyanagi H."/>
            <person name="Mineta K."/>
            <person name="Michell C.T."/>
            <person name="Saber N."/>
            <person name="Kharbatia N.M."/>
            <person name="Rupper R.R."/>
            <person name="Sharp A.R."/>
            <person name="Dally N."/>
            <person name="Boughton B.A."/>
            <person name="Woo Y.H."/>
            <person name="Gao G."/>
            <person name="Schijlen E.G.W.M."/>
            <person name="Guo X."/>
            <person name="Momin A.A."/>
            <person name="Negrao S."/>
            <person name="Al-Babili S."/>
            <person name="Gehring C."/>
            <person name="Roessner U."/>
            <person name="Jung C."/>
            <person name="Murphy K."/>
            <person name="Arold S.T."/>
            <person name="Gojobori T."/>
            <person name="van der Linden C.G."/>
            <person name="van Loo E.N."/>
            <person name="Jellen E.N."/>
            <person name="Maughan P.J."/>
            <person name="Tester M."/>
        </authorList>
    </citation>
    <scope>NUCLEOTIDE SEQUENCE [LARGE SCALE GENOMIC DNA]</scope>
    <source>
        <strain evidence="3">cv. PI 614886</strain>
    </source>
</reference>
<evidence type="ECO:0000259" key="2">
    <source>
        <dbReference type="Pfam" id="PF00389"/>
    </source>
</evidence>
<dbReference type="Proteomes" id="UP000596660">
    <property type="component" value="Unplaced"/>
</dbReference>
<dbReference type="EnsemblPlants" id="AUR62017500-RA">
    <property type="protein sequence ID" value="AUR62017500-RA:cds"/>
    <property type="gene ID" value="AUR62017500"/>
</dbReference>
<keyword evidence="4" id="KW-1185">Reference proteome</keyword>
<feature type="domain" description="D-isomer specific 2-hydroxyacid dehydrogenase catalytic" evidence="2">
    <location>
        <begin position="65"/>
        <end position="129"/>
    </location>
</feature>
<organism evidence="3 4">
    <name type="scientific">Chenopodium quinoa</name>
    <name type="common">Quinoa</name>
    <dbReference type="NCBI Taxonomy" id="63459"/>
    <lineage>
        <taxon>Eukaryota</taxon>
        <taxon>Viridiplantae</taxon>
        <taxon>Streptophyta</taxon>
        <taxon>Embryophyta</taxon>
        <taxon>Tracheophyta</taxon>
        <taxon>Spermatophyta</taxon>
        <taxon>Magnoliopsida</taxon>
        <taxon>eudicotyledons</taxon>
        <taxon>Gunneridae</taxon>
        <taxon>Pentapetalae</taxon>
        <taxon>Caryophyllales</taxon>
        <taxon>Chenopodiaceae</taxon>
        <taxon>Chenopodioideae</taxon>
        <taxon>Atripliceae</taxon>
        <taxon>Chenopodium</taxon>
    </lineage>
</organism>
<accession>A0A803LRC1</accession>
<dbReference type="OMA" id="PLLIIHR"/>
<reference evidence="3" key="2">
    <citation type="submission" date="2021-03" db="UniProtKB">
        <authorList>
            <consortium name="EnsemblPlants"/>
        </authorList>
    </citation>
    <scope>IDENTIFICATION</scope>
</reference>
<dbReference type="GO" id="GO:0016618">
    <property type="term" value="F:hydroxypyruvate reductase [NAD(P)H] activity"/>
    <property type="evidence" value="ECO:0007669"/>
    <property type="project" value="TreeGrafter"/>
</dbReference>
<dbReference type="InterPro" id="IPR006139">
    <property type="entry name" value="D-isomer_2_OHA_DH_cat_dom"/>
</dbReference>